<gene>
    <name evidence="1" type="ORF">IV500_04495</name>
</gene>
<name>A0A931CM37_9MICC</name>
<proteinExistence type="predicted"/>
<evidence type="ECO:0000313" key="1">
    <source>
        <dbReference type="EMBL" id="MBG0738680.1"/>
    </source>
</evidence>
<dbReference type="EMBL" id="JADNYM010000005">
    <property type="protein sequence ID" value="MBG0738680.1"/>
    <property type="molecule type" value="Genomic_DNA"/>
</dbReference>
<sequence length="148" mass="15553">MDHLGTAVKETHAPAHMRAMSNHRKTLLVLASAALILTAVTGCSDGQRGAAVDLTPEGRTAYEAARFGTPDAKITASLELAQMTADAKAPGPAADGVANTLLNPKQWPAEAHATLCKYTATLMDNADRDGTAVSERTRSLAKKILDRC</sequence>
<evidence type="ECO:0000313" key="2">
    <source>
        <dbReference type="Proteomes" id="UP000655366"/>
    </source>
</evidence>
<protein>
    <submittedName>
        <fullName evidence="1">Uncharacterized protein</fullName>
    </submittedName>
</protein>
<organism evidence="1 2">
    <name type="scientific">Arthrobacter terrae</name>
    <dbReference type="NCBI Taxonomy" id="2935737"/>
    <lineage>
        <taxon>Bacteria</taxon>
        <taxon>Bacillati</taxon>
        <taxon>Actinomycetota</taxon>
        <taxon>Actinomycetes</taxon>
        <taxon>Micrococcales</taxon>
        <taxon>Micrococcaceae</taxon>
        <taxon>Arthrobacter</taxon>
    </lineage>
</organism>
<dbReference type="Proteomes" id="UP000655366">
    <property type="component" value="Unassembled WGS sequence"/>
</dbReference>
<dbReference type="AlphaFoldDB" id="A0A931CM37"/>
<keyword evidence="2" id="KW-1185">Reference proteome</keyword>
<reference evidence="1 2" key="1">
    <citation type="submission" date="2020-11" db="EMBL/GenBank/DDBJ databases">
        <title>Arthrobacter antarcticus sp. nov., isolated from Antarctic Soil.</title>
        <authorList>
            <person name="Li J."/>
        </authorList>
    </citation>
    <scope>NUCLEOTIDE SEQUENCE [LARGE SCALE GENOMIC DNA]</scope>
    <source>
        <strain evidence="1 2">Z1-20</strain>
    </source>
</reference>
<accession>A0A931CM37</accession>
<comment type="caution">
    <text evidence="1">The sequence shown here is derived from an EMBL/GenBank/DDBJ whole genome shotgun (WGS) entry which is preliminary data.</text>
</comment>